<keyword evidence="5" id="KW-0679">Respiratory chain</keyword>
<feature type="transmembrane region" description="Helical" evidence="14">
    <location>
        <begin position="74"/>
        <end position="92"/>
    </location>
</feature>
<evidence type="ECO:0000256" key="5">
    <source>
        <dbReference type="ARBA" id="ARBA00022660"/>
    </source>
</evidence>
<evidence type="ECO:0000256" key="13">
    <source>
        <dbReference type="ARBA" id="ARBA00030987"/>
    </source>
</evidence>
<evidence type="ECO:0000256" key="4">
    <source>
        <dbReference type="ARBA" id="ARBA00022448"/>
    </source>
</evidence>
<comment type="subcellular location">
    <subcellularLocation>
        <location evidence="1">Mitochondrion inner membrane</location>
        <topology evidence="1">Single-pass membrane protein</topology>
    </subcellularLocation>
</comment>
<evidence type="ECO:0000256" key="2">
    <source>
        <dbReference type="ARBA" id="ARBA00007260"/>
    </source>
</evidence>
<keyword evidence="10" id="KW-0496">Mitochondrion</keyword>
<dbReference type="Pfam" id="PF07225">
    <property type="entry name" value="NDUF_B4"/>
    <property type="match status" value="1"/>
</dbReference>
<keyword evidence="16" id="KW-1185">Reference proteome</keyword>
<evidence type="ECO:0000256" key="8">
    <source>
        <dbReference type="ARBA" id="ARBA00022982"/>
    </source>
</evidence>
<dbReference type="InterPro" id="IPR009866">
    <property type="entry name" value="NADH_UbQ_OxRdtase_NDUFB4_su"/>
</dbReference>
<keyword evidence="7" id="KW-0999">Mitochondrion inner membrane</keyword>
<dbReference type="EMBL" id="CAKOFQ010007237">
    <property type="protein sequence ID" value="CAH1995697.1"/>
    <property type="molecule type" value="Genomic_DNA"/>
</dbReference>
<evidence type="ECO:0000256" key="3">
    <source>
        <dbReference type="ARBA" id="ARBA00018681"/>
    </source>
</evidence>
<proteinExistence type="inferred from homology"/>
<keyword evidence="4" id="KW-0813">Transport</keyword>
<evidence type="ECO:0000256" key="14">
    <source>
        <dbReference type="SAM" id="Phobius"/>
    </source>
</evidence>
<dbReference type="PANTHER" id="PTHR15469:SF0">
    <property type="entry name" value="NADH DEHYDROGENASE [UBIQUINONE] 1 BETA SUBCOMPLEX SUBUNIT 4"/>
    <property type="match status" value="1"/>
</dbReference>
<sequence length="118" mass="13730">MASQQFDVDSNTRQIIEEKAKRRAFLREEFIKQKTNPFQHASGGGGTVFDPAMMRYQAMTVSGWDYFKPSGKNALYGLIFIVAPMFTFGYFVQKSKAEQEAKYRRGEVAYKDRRFKFI</sequence>
<dbReference type="OrthoDB" id="5818798at2759"/>
<keyword evidence="8" id="KW-0249">Electron transport</keyword>
<keyword evidence="9 14" id="KW-1133">Transmembrane helix</keyword>
<dbReference type="Proteomes" id="UP001152888">
    <property type="component" value="Unassembled WGS sequence"/>
</dbReference>
<comment type="caution">
    <text evidence="15">The sequence shown here is derived from an EMBL/GenBank/DDBJ whole genome shotgun (WGS) entry which is preliminary data.</text>
</comment>
<evidence type="ECO:0000256" key="6">
    <source>
        <dbReference type="ARBA" id="ARBA00022692"/>
    </source>
</evidence>
<dbReference type="AlphaFoldDB" id="A0A9P0LHG0"/>
<protein>
    <recommendedName>
        <fullName evidence="3">NADH dehydrogenase [ubiquinone] 1 beta subcomplex subunit 4</fullName>
    </recommendedName>
    <alternativeName>
        <fullName evidence="12">Complex I-B15</fullName>
    </alternativeName>
    <alternativeName>
        <fullName evidence="13">NADH-ubiquinone oxidoreductase B15 subunit</fullName>
    </alternativeName>
</protein>
<evidence type="ECO:0000256" key="9">
    <source>
        <dbReference type="ARBA" id="ARBA00022989"/>
    </source>
</evidence>
<keyword evidence="6 14" id="KW-0812">Transmembrane</keyword>
<evidence type="ECO:0000256" key="11">
    <source>
        <dbReference type="ARBA" id="ARBA00023136"/>
    </source>
</evidence>
<accession>A0A9P0LHG0</accession>
<dbReference type="PANTHER" id="PTHR15469">
    <property type="entry name" value="NADH-UBIQUINONE OXIDOREDUCTASE B15 SUBUNIT"/>
    <property type="match status" value="1"/>
</dbReference>
<organism evidence="15 16">
    <name type="scientific">Acanthoscelides obtectus</name>
    <name type="common">Bean weevil</name>
    <name type="synonym">Bruchus obtectus</name>
    <dbReference type="NCBI Taxonomy" id="200917"/>
    <lineage>
        <taxon>Eukaryota</taxon>
        <taxon>Metazoa</taxon>
        <taxon>Ecdysozoa</taxon>
        <taxon>Arthropoda</taxon>
        <taxon>Hexapoda</taxon>
        <taxon>Insecta</taxon>
        <taxon>Pterygota</taxon>
        <taxon>Neoptera</taxon>
        <taxon>Endopterygota</taxon>
        <taxon>Coleoptera</taxon>
        <taxon>Polyphaga</taxon>
        <taxon>Cucujiformia</taxon>
        <taxon>Chrysomeloidea</taxon>
        <taxon>Chrysomelidae</taxon>
        <taxon>Bruchinae</taxon>
        <taxon>Bruchini</taxon>
        <taxon>Acanthoscelides</taxon>
    </lineage>
</organism>
<comment type="similarity">
    <text evidence="2">Belongs to the complex I NDUFB4 subunit family.</text>
</comment>
<evidence type="ECO:0000256" key="10">
    <source>
        <dbReference type="ARBA" id="ARBA00023128"/>
    </source>
</evidence>
<gene>
    <name evidence="15" type="ORF">ACAOBT_LOCUS22775</name>
</gene>
<keyword evidence="11 14" id="KW-0472">Membrane</keyword>
<name>A0A9P0LHG0_ACAOB</name>
<dbReference type="GO" id="GO:0005743">
    <property type="term" value="C:mitochondrial inner membrane"/>
    <property type="evidence" value="ECO:0007669"/>
    <property type="project" value="UniProtKB-SubCell"/>
</dbReference>
<evidence type="ECO:0000256" key="7">
    <source>
        <dbReference type="ARBA" id="ARBA00022792"/>
    </source>
</evidence>
<evidence type="ECO:0000256" key="12">
    <source>
        <dbReference type="ARBA" id="ARBA00030212"/>
    </source>
</evidence>
<reference evidence="15" key="1">
    <citation type="submission" date="2022-03" db="EMBL/GenBank/DDBJ databases">
        <authorList>
            <person name="Sayadi A."/>
        </authorList>
    </citation>
    <scope>NUCLEOTIDE SEQUENCE</scope>
</reference>
<evidence type="ECO:0000313" key="16">
    <source>
        <dbReference type="Proteomes" id="UP001152888"/>
    </source>
</evidence>
<evidence type="ECO:0000256" key="1">
    <source>
        <dbReference type="ARBA" id="ARBA00004434"/>
    </source>
</evidence>
<evidence type="ECO:0000313" key="15">
    <source>
        <dbReference type="EMBL" id="CAH1995697.1"/>
    </source>
</evidence>